<dbReference type="PANTHER" id="PTHR24264:SF76">
    <property type="entry name" value="TRYPSIN"/>
    <property type="match status" value="1"/>
</dbReference>
<dbReference type="InterPro" id="IPR033116">
    <property type="entry name" value="TRYPSIN_SER"/>
</dbReference>
<evidence type="ECO:0000259" key="8">
    <source>
        <dbReference type="PROSITE" id="PS50240"/>
    </source>
</evidence>
<accession>A0A8C5QAV5</accession>
<feature type="signal peptide" evidence="7">
    <location>
        <begin position="1"/>
        <end position="16"/>
    </location>
</feature>
<comment type="similarity">
    <text evidence="1">Belongs to the peptidase S1 family. Snake venom subfamily.</text>
</comment>
<dbReference type="PROSITE" id="PS50240">
    <property type="entry name" value="TRYPSIN_DOM"/>
    <property type="match status" value="1"/>
</dbReference>
<dbReference type="AlphaFoldDB" id="A0A8C5QAV5"/>
<keyword evidence="2 6" id="KW-0645">Protease</keyword>
<dbReference type="GO" id="GO:0006508">
    <property type="term" value="P:proteolysis"/>
    <property type="evidence" value="ECO:0007669"/>
    <property type="project" value="UniProtKB-KW"/>
</dbReference>
<dbReference type="PROSITE" id="PS00135">
    <property type="entry name" value="TRYPSIN_SER"/>
    <property type="match status" value="1"/>
</dbReference>
<protein>
    <recommendedName>
        <fullName evidence="8">Peptidase S1 domain-containing protein</fullName>
    </recommendedName>
</protein>
<dbReference type="GeneTree" id="ENSGT01020000230389"/>
<dbReference type="GO" id="GO:0004252">
    <property type="term" value="F:serine-type endopeptidase activity"/>
    <property type="evidence" value="ECO:0007669"/>
    <property type="project" value="InterPro"/>
</dbReference>
<proteinExistence type="inferred from homology"/>
<keyword evidence="7" id="KW-0732">Signal</keyword>
<evidence type="ECO:0000256" key="3">
    <source>
        <dbReference type="ARBA" id="ARBA00022801"/>
    </source>
</evidence>
<dbReference type="InterPro" id="IPR043504">
    <property type="entry name" value="Peptidase_S1_PA_chymotrypsin"/>
</dbReference>
<dbReference type="SMART" id="SM00020">
    <property type="entry name" value="Tryp_SPc"/>
    <property type="match status" value="1"/>
</dbReference>
<dbReference type="InterPro" id="IPR018114">
    <property type="entry name" value="TRYPSIN_HIS"/>
</dbReference>
<evidence type="ECO:0000256" key="2">
    <source>
        <dbReference type="ARBA" id="ARBA00022670"/>
    </source>
</evidence>
<dbReference type="OrthoDB" id="546450at2759"/>
<evidence type="ECO:0000256" key="1">
    <source>
        <dbReference type="ARBA" id="ARBA00009228"/>
    </source>
</evidence>
<name>A0A8C5QAV5_9ANUR</name>
<organism evidence="9 10">
    <name type="scientific">Leptobrachium leishanense</name>
    <name type="common">Leishan spiny toad</name>
    <dbReference type="NCBI Taxonomy" id="445787"/>
    <lineage>
        <taxon>Eukaryota</taxon>
        <taxon>Metazoa</taxon>
        <taxon>Chordata</taxon>
        <taxon>Craniata</taxon>
        <taxon>Vertebrata</taxon>
        <taxon>Euteleostomi</taxon>
        <taxon>Amphibia</taxon>
        <taxon>Batrachia</taxon>
        <taxon>Anura</taxon>
        <taxon>Pelobatoidea</taxon>
        <taxon>Megophryidae</taxon>
        <taxon>Leptobrachium</taxon>
    </lineage>
</organism>
<evidence type="ECO:0000313" key="10">
    <source>
        <dbReference type="Proteomes" id="UP000694569"/>
    </source>
</evidence>
<dbReference type="InterPro" id="IPR001314">
    <property type="entry name" value="Peptidase_S1A"/>
</dbReference>
<evidence type="ECO:0000313" key="9">
    <source>
        <dbReference type="Ensembl" id="ENSLLEP00000034760.1"/>
    </source>
</evidence>
<dbReference type="InterPro" id="IPR050127">
    <property type="entry name" value="Serine_Proteases_S1"/>
</dbReference>
<feature type="chain" id="PRO_5034756554" description="Peptidase S1 domain-containing protein" evidence="7">
    <location>
        <begin position="17"/>
        <end position="250"/>
    </location>
</feature>
<keyword evidence="3 6" id="KW-0378">Hydrolase</keyword>
<dbReference type="Proteomes" id="UP000694569">
    <property type="component" value="Unplaced"/>
</dbReference>
<dbReference type="InterPro" id="IPR009003">
    <property type="entry name" value="Peptidase_S1_PA"/>
</dbReference>
<evidence type="ECO:0000256" key="6">
    <source>
        <dbReference type="RuleBase" id="RU363034"/>
    </source>
</evidence>
<keyword evidence="4 6" id="KW-0720">Serine protease</keyword>
<dbReference type="Gene3D" id="2.40.10.10">
    <property type="entry name" value="Trypsin-like serine proteases"/>
    <property type="match status" value="2"/>
</dbReference>
<reference evidence="9" key="2">
    <citation type="submission" date="2025-09" db="UniProtKB">
        <authorList>
            <consortium name="Ensembl"/>
        </authorList>
    </citation>
    <scope>IDENTIFICATION</scope>
</reference>
<dbReference type="CDD" id="cd00190">
    <property type="entry name" value="Tryp_SPc"/>
    <property type="match status" value="1"/>
</dbReference>
<sequence length="250" mass="27045">MQLLLFAALLVPAVSGHPYNRIIGGEECAPNSNPWQVSVQYFDEHACGGVLINEHWVLTAAHCKLPSLQVRLGEHSLVTYEGREQFNYADKICPHSGFNTYTYENDIMLLKLASPATLNAYVQTIPLASSDLPENIRCLVSGWGTTSSPIATYPDTLQCVQVESVSTSACQQAYPEDVINGKMLCAGVEEGGKDTCQGDSGGPLVCNNELHGVTSWGDVPCALPGKPGIYTKVYKYLQWIQDTIAAGSCI</sequence>
<dbReference type="PROSITE" id="PS00134">
    <property type="entry name" value="TRYPSIN_HIS"/>
    <property type="match status" value="1"/>
</dbReference>
<dbReference type="GO" id="GO:0005615">
    <property type="term" value="C:extracellular space"/>
    <property type="evidence" value="ECO:0007669"/>
    <property type="project" value="TreeGrafter"/>
</dbReference>
<reference evidence="9" key="1">
    <citation type="submission" date="2025-08" db="UniProtKB">
        <authorList>
            <consortium name="Ensembl"/>
        </authorList>
    </citation>
    <scope>IDENTIFICATION</scope>
</reference>
<keyword evidence="5" id="KW-1015">Disulfide bond</keyword>
<dbReference type="PANTHER" id="PTHR24264">
    <property type="entry name" value="TRYPSIN-RELATED"/>
    <property type="match status" value="1"/>
</dbReference>
<evidence type="ECO:0000256" key="4">
    <source>
        <dbReference type="ARBA" id="ARBA00022825"/>
    </source>
</evidence>
<dbReference type="SUPFAM" id="SSF50494">
    <property type="entry name" value="Trypsin-like serine proteases"/>
    <property type="match status" value="1"/>
</dbReference>
<dbReference type="Pfam" id="PF00089">
    <property type="entry name" value="Trypsin"/>
    <property type="match status" value="1"/>
</dbReference>
<evidence type="ECO:0000256" key="7">
    <source>
        <dbReference type="SAM" id="SignalP"/>
    </source>
</evidence>
<evidence type="ECO:0000256" key="5">
    <source>
        <dbReference type="ARBA" id="ARBA00023157"/>
    </source>
</evidence>
<feature type="domain" description="Peptidase S1" evidence="8">
    <location>
        <begin position="22"/>
        <end position="245"/>
    </location>
</feature>
<dbReference type="PRINTS" id="PR00722">
    <property type="entry name" value="CHYMOTRYPSIN"/>
</dbReference>
<keyword evidence="10" id="KW-1185">Reference proteome</keyword>
<dbReference type="FunFam" id="2.40.10.10:FF:000021">
    <property type="entry name" value="Kallikrein 1"/>
    <property type="match status" value="1"/>
</dbReference>
<dbReference type="Ensembl" id="ENSLLET00000036079.1">
    <property type="protein sequence ID" value="ENSLLEP00000034760.1"/>
    <property type="gene ID" value="ENSLLEG00000021987.1"/>
</dbReference>
<dbReference type="FunFam" id="2.40.10.10:FF:000010">
    <property type="entry name" value="Kallikrein related peptidase 11"/>
    <property type="match status" value="1"/>
</dbReference>
<dbReference type="InterPro" id="IPR001254">
    <property type="entry name" value="Trypsin_dom"/>
</dbReference>